<feature type="coiled-coil region" evidence="1">
    <location>
        <begin position="293"/>
        <end position="359"/>
    </location>
</feature>
<evidence type="ECO:0000256" key="1">
    <source>
        <dbReference type="SAM" id="Coils"/>
    </source>
</evidence>
<dbReference type="Proteomes" id="UP001591681">
    <property type="component" value="Unassembled WGS sequence"/>
</dbReference>
<keyword evidence="1" id="KW-0175">Coiled coil</keyword>
<comment type="caution">
    <text evidence="3">The sequence shown here is derived from an EMBL/GenBank/DDBJ whole genome shotgun (WGS) entry which is preliminary data.</text>
</comment>
<proteinExistence type="predicted"/>
<keyword evidence="2" id="KW-0472">Membrane</keyword>
<keyword evidence="2" id="KW-1133">Transmembrane helix</keyword>
<protein>
    <submittedName>
        <fullName evidence="3">Uncharacterized protein</fullName>
    </submittedName>
</protein>
<dbReference type="AlphaFoldDB" id="A0ABD1ISL4"/>
<accession>A0ABD1ISL4</accession>
<keyword evidence="2" id="KW-0812">Transmembrane</keyword>
<reference evidence="3 4" key="1">
    <citation type="submission" date="2024-09" db="EMBL/GenBank/DDBJ databases">
        <title>A chromosome-level genome assembly of Gray's grenadier anchovy, Coilia grayii.</title>
        <authorList>
            <person name="Fu Z."/>
        </authorList>
    </citation>
    <scope>NUCLEOTIDE SEQUENCE [LARGE SCALE GENOMIC DNA]</scope>
    <source>
        <strain evidence="3">G4</strain>
        <tissue evidence="3">Muscle</tissue>
    </source>
</reference>
<feature type="transmembrane region" description="Helical" evidence="2">
    <location>
        <begin position="361"/>
        <end position="383"/>
    </location>
</feature>
<keyword evidence="4" id="KW-1185">Reference proteome</keyword>
<name>A0ABD1ISL4_9TELE</name>
<sequence>MADVKDNAQAASSSGPAVSQEIIPLAERISLLYQLSYVCLAKFPNLEANVHHRAVETQQLFSSSKDLLRDSAHTVEKMKSLFPAIETAVENDKSEQLLELTESAKALITHLHKELKEILNRFDLHNKDIAATTSEVCTEHSSRRKNQSSTNCPADRLDVVCLCLLKVQKDLIELQKFWEQFCLLQEYLQNMTLVCEDLIAHLNEFKCVFLESITGAKEGWTKFGESCVAIQTVFSVQAEDAYKFLTVKPSSLSEEDWEKQYTSAKTEILINAMMSHSKDSHFSPKGLQDIEKLAQQEDTLDKYQLDKELALDNLQTLQVSNKQSLDSFKDSLSQAKEKLHSIQAELRKQQARLKKAKTVKWLGVGATPLGLIGLLAGSVMAVGGEMDGRQAEKAIQEAEGKMEKFQSNVNYCDRRVCECESRMSQTEQEIRQIAEQLDQITYFKYVLLRICGR</sequence>
<dbReference type="EMBL" id="JBHFQA010000033">
    <property type="protein sequence ID" value="KAL2076950.1"/>
    <property type="molecule type" value="Genomic_DNA"/>
</dbReference>
<gene>
    <name evidence="3" type="ORF">ACEWY4_027463</name>
</gene>
<evidence type="ECO:0000313" key="4">
    <source>
        <dbReference type="Proteomes" id="UP001591681"/>
    </source>
</evidence>
<evidence type="ECO:0000256" key="2">
    <source>
        <dbReference type="SAM" id="Phobius"/>
    </source>
</evidence>
<organism evidence="3 4">
    <name type="scientific">Coilia grayii</name>
    <name type="common">Gray's grenadier anchovy</name>
    <dbReference type="NCBI Taxonomy" id="363190"/>
    <lineage>
        <taxon>Eukaryota</taxon>
        <taxon>Metazoa</taxon>
        <taxon>Chordata</taxon>
        <taxon>Craniata</taxon>
        <taxon>Vertebrata</taxon>
        <taxon>Euteleostomi</taxon>
        <taxon>Actinopterygii</taxon>
        <taxon>Neopterygii</taxon>
        <taxon>Teleostei</taxon>
        <taxon>Clupei</taxon>
        <taxon>Clupeiformes</taxon>
        <taxon>Clupeoidei</taxon>
        <taxon>Engraulidae</taxon>
        <taxon>Coilinae</taxon>
        <taxon>Coilia</taxon>
    </lineage>
</organism>
<evidence type="ECO:0000313" key="3">
    <source>
        <dbReference type="EMBL" id="KAL2076950.1"/>
    </source>
</evidence>